<dbReference type="EMBL" id="JAUUTY010000001">
    <property type="protein sequence ID" value="KAK1698670.1"/>
    <property type="molecule type" value="Genomic_DNA"/>
</dbReference>
<dbReference type="Gene3D" id="3.40.50.150">
    <property type="entry name" value="Vaccinia Virus protein VP39"/>
    <property type="match status" value="2"/>
</dbReference>
<name>A0AAD8U6R7_LOLMU</name>
<comment type="function">
    <text evidence="10">Methyltransferase which catalyzes the transfer of a methyl group onto N-acetylserotonin, producing melatonin (N-acetyl-5-methoxytryptamine).</text>
</comment>
<dbReference type="PROSITE" id="PS51683">
    <property type="entry name" value="SAM_OMT_II"/>
    <property type="match status" value="2"/>
</dbReference>
<dbReference type="InterPro" id="IPR016461">
    <property type="entry name" value="COMT-like"/>
</dbReference>
<comment type="catalytic activity">
    <reaction evidence="9">
        <text>N-acetylserotonin + S-adenosyl-L-methionine = melatonin + S-adenosyl-L-homocysteine + H(+)</text>
        <dbReference type="Rhea" id="RHEA:15573"/>
        <dbReference type="ChEBI" id="CHEBI:15378"/>
        <dbReference type="ChEBI" id="CHEBI:16796"/>
        <dbReference type="ChEBI" id="CHEBI:17697"/>
        <dbReference type="ChEBI" id="CHEBI:57856"/>
        <dbReference type="ChEBI" id="CHEBI:59789"/>
        <dbReference type="EC" id="2.1.1.4"/>
    </reaction>
</comment>
<feature type="domain" description="O-methyltransferase C-terminal" evidence="11">
    <location>
        <begin position="126"/>
        <end position="335"/>
    </location>
</feature>
<dbReference type="GO" id="GO:0032259">
    <property type="term" value="P:methylation"/>
    <property type="evidence" value="ECO:0007669"/>
    <property type="project" value="UniProtKB-KW"/>
</dbReference>
<comment type="similarity">
    <text evidence="6">Belongs to the class I-like SAM-binding methyltransferase superfamily. Cation-independent O-methyltransferase family.</text>
</comment>
<dbReference type="InterPro" id="IPR036388">
    <property type="entry name" value="WH-like_DNA-bd_sf"/>
</dbReference>
<feature type="domain" description="O-methyltransferase dimerisation" evidence="12">
    <location>
        <begin position="378"/>
        <end position="461"/>
    </location>
</feature>
<evidence type="ECO:0000256" key="7">
    <source>
        <dbReference type="ARBA" id="ARBA00039116"/>
    </source>
</evidence>
<evidence type="ECO:0000259" key="11">
    <source>
        <dbReference type="Pfam" id="PF00891"/>
    </source>
</evidence>
<dbReference type="AlphaFoldDB" id="A0AAD8U6R7"/>
<dbReference type="FunFam" id="3.40.50.150:FF:000057">
    <property type="entry name" value="O-methyltransferase ZRP4"/>
    <property type="match status" value="2"/>
</dbReference>
<dbReference type="SUPFAM" id="SSF53335">
    <property type="entry name" value="S-adenosyl-L-methionine-dependent methyltransferases"/>
    <property type="match status" value="2"/>
</dbReference>
<comment type="subunit">
    <text evidence="1">Homodimer.</text>
</comment>
<dbReference type="InterPro" id="IPR012967">
    <property type="entry name" value="COMT_dimerisation"/>
</dbReference>
<proteinExistence type="inferred from homology"/>
<keyword evidence="14" id="KW-1185">Reference proteome</keyword>
<keyword evidence="8" id="KW-0471">Melatonin biosynthesis</keyword>
<evidence type="ECO:0000256" key="2">
    <source>
        <dbReference type="ARBA" id="ARBA00022603"/>
    </source>
</evidence>
<accession>A0AAD8U6R7</accession>
<evidence type="ECO:0000313" key="13">
    <source>
        <dbReference type="EMBL" id="KAK1698670.1"/>
    </source>
</evidence>
<organism evidence="13 14">
    <name type="scientific">Lolium multiflorum</name>
    <name type="common">Italian ryegrass</name>
    <name type="synonym">Lolium perenne subsp. multiflorum</name>
    <dbReference type="NCBI Taxonomy" id="4521"/>
    <lineage>
        <taxon>Eukaryota</taxon>
        <taxon>Viridiplantae</taxon>
        <taxon>Streptophyta</taxon>
        <taxon>Embryophyta</taxon>
        <taxon>Tracheophyta</taxon>
        <taxon>Spermatophyta</taxon>
        <taxon>Magnoliopsida</taxon>
        <taxon>Liliopsida</taxon>
        <taxon>Poales</taxon>
        <taxon>Poaceae</taxon>
        <taxon>BOP clade</taxon>
        <taxon>Pooideae</taxon>
        <taxon>Poodae</taxon>
        <taxon>Poeae</taxon>
        <taxon>Poeae Chloroplast Group 2 (Poeae type)</taxon>
        <taxon>Loliodinae</taxon>
        <taxon>Loliinae</taxon>
        <taxon>Lolium</taxon>
    </lineage>
</organism>
<evidence type="ECO:0000256" key="5">
    <source>
        <dbReference type="ARBA" id="ARBA00037926"/>
    </source>
</evidence>
<dbReference type="InterPro" id="IPR036390">
    <property type="entry name" value="WH_DNA-bd_sf"/>
</dbReference>
<evidence type="ECO:0000256" key="4">
    <source>
        <dbReference type="ARBA" id="ARBA00022691"/>
    </source>
</evidence>
<evidence type="ECO:0000256" key="6">
    <source>
        <dbReference type="ARBA" id="ARBA00038277"/>
    </source>
</evidence>
<dbReference type="PANTHER" id="PTHR11746">
    <property type="entry name" value="O-METHYLTRANSFERASE"/>
    <property type="match status" value="1"/>
</dbReference>
<dbReference type="GO" id="GO:0017096">
    <property type="term" value="F:acetylserotonin O-methyltransferase activity"/>
    <property type="evidence" value="ECO:0007669"/>
    <property type="project" value="UniProtKB-EC"/>
</dbReference>
<dbReference type="InterPro" id="IPR029063">
    <property type="entry name" value="SAM-dependent_MTases_sf"/>
</dbReference>
<dbReference type="Pfam" id="PF08100">
    <property type="entry name" value="Dimerisation"/>
    <property type="match status" value="2"/>
</dbReference>
<keyword evidence="2" id="KW-0489">Methyltransferase</keyword>
<dbReference type="InterPro" id="IPR001077">
    <property type="entry name" value="COMT_C"/>
</dbReference>
<comment type="pathway">
    <text evidence="5">Aromatic compound metabolism; melatonin biosynthesis; melatonin from serotonin: step 1/2.</text>
</comment>
<evidence type="ECO:0000313" key="14">
    <source>
        <dbReference type="Proteomes" id="UP001231189"/>
    </source>
</evidence>
<dbReference type="FunFam" id="1.10.10.10:FF:000292">
    <property type="entry name" value="O-methyltransferase ZRP4"/>
    <property type="match status" value="1"/>
</dbReference>
<evidence type="ECO:0000256" key="9">
    <source>
        <dbReference type="ARBA" id="ARBA00050215"/>
    </source>
</evidence>
<reference evidence="13" key="1">
    <citation type="submission" date="2023-07" db="EMBL/GenBank/DDBJ databases">
        <title>A chromosome-level genome assembly of Lolium multiflorum.</title>
        <authorList>
            <person name="Chen Y."/>
            <person name="Copetti D."/>
            <person name="Kolliker R."/>
            <person name="Studer B."/>
        </authorList>
    </citation>
    <scope>NUCLEOTIDE SEQUENCE</scope>
    <source>
        <strain evidence="13">02402/16</strain>
        <tissue evidence="13">Leaf</tissue>
    </source>
</reference>
<dbReference type="Gene3D" id="1.10.10.10">
    <property type="entry name" value="Winged helix-like DNA-binding domain superfamily/Winged helix DNA-binding domain"/>
    <property type="match status" value="2"/>
</dbReference>
<evidence type="ECO:0000256" key="1">
    <source>
        <dbReference type="ARBA" id="ARBA00011738"/>
    </source>
</evidence>
<protein>
    <recommendedName>
        <fullName evidence="7">acetylserotonin O-methyltransferase</fullName>
        <ecNumber evidence="7">2.1.1.4</ecNumber>
    </recommendedName>
</protein>
<evidence type="ECO:0000256" key="3">
    <source>
        <dbReference type="ARBA" id="ARBA00022679"/>
    </source>
</evidence>
<feature type="domain" description="O-methyltransferase dimerisation" evidence="12">
    <location>
        <begin position="15"/>
        <end position="98"/>
    </location>
</feature>
<comment type="caution">
    <text evidence="13">The sequence shown here is derived from an EMBL/GenBank/DDBJ whole genome shotgun (WGS) entry which is preliminary data.</text>
</comment>
<sequence length="717" mass="77289">MSTDELLRAQVELYHHCFAFVKSLAVNAATDLSIPDAIHRRGGAATLSDVAAETGILPTKLSSLRRLMRVLTTSGVFSVVDDAGGPVYKLTNVSRLLVGTGGRANLSPVVGAFVSPFLVAALFSMREWFTDERAAAMSPFEVANGRTIWETIAVGRSGEIFNAGMAADSRFTMDSLLREEYGGAVFGALRGLLIDVGGGHGAAASAITSAFPHVKCTVLDLPHVVAGAPAHDNVTFVAGDMFDYIPPADVVLLKWILHDWNDQDCVKILRQCKKAIPARDEGGKVIVIDMVVGSGESQGIVSTETEVLLDGFMMCMDGIEREEHEWRKIFVESGFTDYKITRCIEQGIHINTMASLNEQDELAMSTDELLQAQVELYHHCFAFVKSLALKAATELRIPDAIHRHGGAATLSDLAAETGIHLTKLSSLRRLMRVLTTSGVFSVVDDVAGAVYKLTRVSRLLVGAGGHANLSPVVGAFVSRSFVAALFSMHKGFTDERAAALSFYEVAHGSTIWETTAAGRSGEIFNAAMAADSRFTMDNLLREECGGSIFRAVKGSLVDVGGGHGAAASAIARAFPHIKCTVLDLPHVVAGAPAHDNVTFIAGDMFDYIPPADVVLLKWILHDWKDEDCVKILRRCKESIPARDAGGKVIIIDTVIGFGGSQGIVSKETEVLLDGFMMCVDGIEREELEWRKIFLEAGFTDYKITATMGIRPIIELCP</sequence>
<evidence type="ECO:0000259" key="12">
    <source>
        <dbReference type="Pfam" id="PF08100"/>
    </source>
</evidence>
<dbReference type="GO" id="GO:0030187">
    <property type="term" value="P:melatonin biosynthetic process"/>
    <property type="evidence" value="ECO:0007669"/>
    <property type="project" value="UniProtKB-KW"/>
</dbReference>
<evidence type="ECO:0000256" key="10">
    <source>
        <dbReference type="ARBA" id="ARBA00058933"/>
    </source>
</evidence>
<gene>
    <name evidence="13" type="ORF">QYE76_015367</name>
</gene>
<feature type="domain" description="O-methyltransferase C-terminal" evidence="11">
    <location>
        <begin position="494"/>
        <end position="698"/>
    </location>
</feature>
<dbReference type="GO" id="GO:0046983">
    <property type="term" value="F:protein dimerization activity"/>
    <property type="evidence" value="ECO:0007669"/>
    <property type="project" value="InterPro"/>
</dbReference>
<dbReference type="EC" id="2.1.1.4" evidence="7"/>
<dbReference type="Proteomes" id="UP001231189">
    <property type="component" value="Unassembled WGS sequence"/>
</dbReference>
<dbReference type="SUPFAM" id="SSF46785">
    <property type="entry name" value="Winged helix' DNA-binding domain"/>
    <property type="match status" value="2"/>
</dbReference>
<keyword evidence="4" id="KW-0949">S-adenosyl-L-methionine</keyword>
<evidence type="ECO:0000256" key="8">
    <source>
        <dbReference type="ARBA" id="ARBA00043260"/>
    </source>
</evidence>
<dbReference type="Pfam" id="PF00891">
    <property type="entry name" value="Methyltransf_2"/>
    <property type="match status" value="2"/>
</dbReference>
<keyword evidence="3" id="KW-0808">Transferase</keyword>